<evidence type="ECO:0000256" key="8">
    <source>
        <dbReference type="ARBA" id="ARBA00022958"/>
    </source>
</evidence>
<protein>
    <submittedName>
        <fullName evidence="15">Glutathione-regulated potassium-efflux system protein KefC</fullName>
    </submittedName>
</protein>
<dbReference type="Proteomes" id="UP001055057">
    <property type="component" value="Unassembled WGS sequence"/>
</dbReference>
<dbReference type="NCBIfam" id="TIGR00932">
    <property type="entry name" value="2a37"/>
    <property type="match status" value="1"/>
</dbReference>
<gene>
    <name evidence="15" type="primary">kefC_1</name>
    <name evidence="15" type="ORF">MPOCJGCO_3060</name>
</gene>
<evidence type="ECO:0000256" key="13">
    <source>
        <dbReference type="SAM" id="Phobius"/>
    </source>
</evidence>
<evidence type="ECO:0000256" key="2">
    <source>
        <dbReference type="ARBA" id="ARBA00005551"/>
    </source>
</evidence>
<feature type="transmembrane region" description="Helical" evidence="13">
    <location>
        <begin position="232"/>
        <end position="259"/>
    </location>
</feature>
<feature type="transmembrane region" description="Helical" evidence="13">
    <location>
        <begin position="12"/>
        <end position="31"/>
    </location>
</feature>
<accession>A0ABQ4U0Z1</accession>
<evidence type="ECO:0000256" key="1">
    <source>
        <dbReference type="ARBA" id="ARBA00004141"/>
    </source>
</evidence>
<keyword evidence="7 13" id="KW-0812">Transmembrane</keyword>
<evidence type="ECO:0000256" key="4">
    <source>
        <dbReference type="ARBA" id="ARBA00022449"/>
    </source>
</evidence>
<evidence type="ECO:0000313" key="16">
    <source>
        <dbReference type="Proteomes" id="UP001055057"/>
    </source>
</evidence>
<feature type="transmembrane region" description="Helical" evidence="13">
    <location>
        <begin position="189"/>
        <end position="211"/>
    </location>
</feature>
<evidence type="ECO:0000256" key="3">
    <source>
        <dbReference type="ARBA" id="ARBA00022448"/>
    </source>
</evidence>
<reference evidence="15" key="1">
    <citation type="journal article" date="2021" name="Front. Microbiol.">
        <title>Comprehensive Comparative Genomics and Phenotyping of Methylobacterium Species.</title>
        <authorList>
            <person name="Alessa O."/>
            <person name="Ogura Y."/>
            <person name="Fujitani Y."/>
            <person name="Takami H."/>
            <person name="Hayashi T."/>
            <person name="Sahin N."/>
            <person name="Tani A."/>
        </authorList>
    </citation>
    <scope>NUCLEOTIDE SEQUENCE</scope>
    <source>
        <strain evidence="15">DSM 23632</strain>
    </source>
</reference>
<dbReference type="InterPro" id="IPR006153">
    <property type="entry name" value="Cation/H_exchanger_TM"/>
</dbReference>
<feature type="transmembrane region" description="Helical" evidence="13">
    <location>
        <begin position="60"/>
        <end position="79"/>
    </location>
</feature>
<dbReference type="InterPro" id="IPR036291">
    <property type="entry name" value="NAD(P)-bd_dom_sf"/>
</dbReference>
<feature type="transmembrane region" description="Helical" evidence="13">
    <location>
        <begin position="304"/>
        <end position="327"/>
    </location>
</feature>
<evidence type="ECO:0000256" key="5">
    <source>
        <dbReference type="ARBA" id="ARBA00022475"/>
    </source>
</evidence>
<feature type="transmembrane region" description="Helical" evidence="13">
    <location>
        <begin position="119"/>
        <end position="139"/>
    </location>
</feature>
<evidence type="ECO:0000256" key="9">
    <source>
        <dbReference type="ARBA" id="ARBA00022989"/>
    </source>
</evidence>
<dbReference type="RefSeq" id="WP_238183521.1">
    <property type="nucleotide sequence ID" value="NZ_BPRB01000174.1"/>
</dbReference>
<sequence>MASPSEHASFLPPVLTFLSAAVIGVPIFRLIGQSAVLGYLVAGVLIGPACFSLIHEPETAASVAEIGVVLLLFIVGLELHLSQLVSMRRDIFGLGTAQLLLCSLLLGGAGVLFGLPMAAATVIGIALALSATAVALQLLEERGDLGTPYGARAFAVLLFQDLSVVGILALMPLLASAGGGGNAPWLGEAALSTAKVLGAIAAVVLVGRYGLNPFFRLLAASGAREVMTAAALLVVLGTAMLMQVVGLSMAMGAFLAGILLAESNFRHQLEADIEPFRGMLLGLFFMSVGMSIDGGLVRAVWPALFGATFAAILVKVALVAGLFRLFGSPWLDALRGAAVLAPAGEFAFVLLPQAEGLGLTDATATRFAVALAALTMLIGPVAAKGLDLVLARARPDLPEPATDVIESAEARVLVIGFGRFGQILTQVLLAEGINVTVIDKDVEQIRSASRFGFRIYYGDGTRLDVLRAAGIGRVELVCVCVDDPDAALKIVDIVHEEFSAVRTYVRAYDRMHAVELMNRDVDYQLRETSESALAFGRATLEGLGLQPEAAAARAEDVRKRDVARLVLQQAGALPEGTGWLRGVAAPEIKPEPLTVPQRPSRALSAETRDIIGHDRREAAERMLEKPAPERQAEPDEEEPALETEGARRDG</sequence>
<evidence type="ECO:0000256" key="7">
    <source>
        <dbReference type="ARBA" id="ARBA00022692"/>
    </source>
</evidence>
<dbReference type="PROSITE" id="PS51201">
    <property type="entry name" value="RCK_N"/>
    <property type="match status" value="1"/>
</dbReference>
<evidence type="ECO:0000313" key="15">
    <source>
        <dbReference type="EMBL" id="GJE60941.1"/>
    </source>
</evidence>
<comment type="caution">
    <text evidence="15">The sequence shown here is derived from an EMBL/GenBank/DDBJ whole genome shotgun (WGS) entry which is preliminary data.</text>
</comment>
<dbReference type="PANTHER" id="PTHR46157:SF8">
    <property type="entry name" value="GLUTATHIONE-REGULATED POTASSIUM-EFFLUX SYSTEM PROTEIN"/>
    <property type="match status" value="1"/>
</dbReference>
<evidence type="ECO:0000259" key="14">
    <source>
        <dbReference type="PROSITE" id="PS51201"/>
    </source>
</evidence>
<name>A0ABQ4U0Z1_9HYPH</name>
<dbReference type="InterPro" id="IPR038770">
    <property type="entry name" value="Na+/solute_symporter_sf"/>
</dbReference>
<dbReference type="PANTHER" id="PTHR46157">
    <property type="entry name" value="K(+) EFFLUX ANTIPORTER 3, CHLOROPLASTIC"/>
    <property type="match status" value="1"/>
</dbReference>
<dbReference type="Gene3D" id="1.20.1530.20">
    <property type="match status" value="1"/>
</dbReference>
<dbReference type="Gene3D" id="3.40.50.720">
    <property type="entry name" value="NAD(P)-binding Rossmann-like Domain"/>
    <property type="match status" value="1"/>
</dbReference>
<reference evidence="15" key="2">
    <citation type="submission" date="2021-08" db="EMBL/GenBank/DDBJ databases">
        <authorList>
            <person name="Tani A."/>
            <person name="Ola A."/>
            <person name="Ogura Y."/>
            <person name="Katsura K."/>
            <person name="Hayashi T."/>
        </authorList>
    </citation>
    <scope>NUCLEOTIDE SEQUENCE</scope>
    <source>
        <strain evidence="15">DSM 23632</strain>
    </source>
</reference>
<feature type="domain" description="RCK N-terminal" evidence="14">
    <location>
        <begin position="409"/>
        <end position="525"/>
    </location>
</feature>
<keyword evidence="3" id="KW-0813">Transport</keyword>
<keyword evidence="4" id="KW-0050">Antiport</keyword>
<proteinExistence type="inferred from homology"/>
<feature type="transmembrane region" description="Helical" evidence="13">
    <location>
        <begin position="151"/>
        <end position="177"/>
    </location>
</feature>
<keyword evidence="10" id="KW-0406">Ion transport</keyword>
<dbReference type="InterPro" id="IPR003148">
    <property type="entry name" value="RCK_N"/>
</dbReference>
<feature type="region of interest" description="Disordered" evidence="12">
    <location>
        <begin position="590"/>
        <end position="650"/>
    </location>
</feature>
<dbReference type="EMBL" id="BPRB01000174">
    <property type="protein sequence ID" value="GJE60941.1"/>
    <property type="molecule type" value="Genomic_DNA"/>
</dbReference>
<keyword evidence="6" id="KW-0633">Potassium transport</keyword>
<keyword evidence="16" id="KW-1185">Reference proteome</keyword>
<dbReference type="SUPFAM" id="SSF51735">
    <property type="entry name" value="NAD(P)-binding Rossmann-fold domains"/>
    <property type="match status" value="1"/>
</dbReference>
<evidence type="ECO:0000256" key="6">
    <source>
        <dbReference type="ARBA" id="ARBA00022538"/>
    </source>
</evidence>
<evidence type="ECO:0000256" key="12">
    <source>
        <dbReference type="SAM" id="MobiDB-lite"/>
    </source>
</evidence>
<feature type="transmembrane region" description="Helical" evidence="13">
    <location>
        <begin position="279"/>
        <end position="297"/>
    </location>
</feature>
<keyword evidence="8" id="KW-0630">Potassium</keyword>
<evidence type="ECO:0000256" key="10">
    <source>
        <dbReference type="ARBA" id="ARBA00023065"/>
    </source>
</evidence>
<keyword evidence="9 13" id="KW-1133">Transmembrane helix</keyword>
<evidence type="ECO:0000256" key="11">
    <source>
        <dbReference type="ARBA" id="ARBA00023136"/>
    </source>
</evidence>
<dbReference type="PRINTS" id="PR00335">
    <property type="entry name" value="KUPTAKETRKA"/>
</dbReference>
<organism evidence="15 16">
    <name type="scientific">Methylobacterium trifolii</name>
    <dbReference type="NCBI Taxonomy" id="1003092"/>
    <lineage>
        <taxon>Bacteria</taxon>
        <taxon>Pseudomonadati</taxon>
        <taxon>Pseudomonadota</taxon>
        <taxon>Alphaproteobacteria</taxon>
        <taxon>Hyphomicrobiales</taxon>
        <taxon>Methylobacteriaceae</taxon>
        <taxon>Methylobacterium</taxon>
    </lineage>
</organism>
<dbReference type="Pfam" id="PF00999">
    <property type="entry name" value="Na_H_Exchanger"/>
    <property type="match status" value="1"/>
</dbReference>
<comment type="subcellular location">
    <subcellularLocation>
        <location evidence="1">Membrane</location>
        <topology evidence="1">Multi-pass membrane protein</topology>
    </subcellularLocation>
</comment>
<dbReference type="InterPro" id="IPR006036">
    <property type="entry name" value="K_uptake_TrkA"/>
</dbReference>
<feature type="transmembrane region" description="Helical" evidence="13">
    <location>
        <begin position="36"/>
        <end position="54"/>
    </location>
</feature>
<keyword evidence="5" id="KW-1003">Cell membrane</keyword>
<comment type="similarity">
    <text evidence="2">Belongs to the monovalent cation:proton antiporter 2 (CPA2) transporter (TC 2.A.37) family.</text>
</comment>
<dbReference type="Pfam" id="PF02254">
    <property type="entry name" value="TrkA_N"/>
    <property type="match status" value="1"/>
</dbReference>
<feature type="transmembrane region" description="Helical" evidence="13">
    <location>
        <begin position="91"/>
        <end position="113"/>
    </location>
</feature>
<dbReference type="InterPro" id="IPR004771">
    <property type="entry name" value="K/H_exchanger"/>
</dbReference>
<keyword evidence="11 13" id="KW-0472">Membrane</keyword>
<feature type="compositionally biased region" description="Basic and acidic residues" evidence="12">
    <location>
        <begin position="606"/>
        <end position="633"/>
    </location>
</feature>